<name>A0ABP6X841_9ACTN</name>
<keyword evidence="4" id="KW-1185">Reference proteome</keyword>
<dbReference type="PANTHER" id="PTHR45228:SF4">
    <property type="entry name" value="LIPOPROTEIN"/>
    <property type="match status" value="1"/>
</dbReference>
<feature type="domain" description="HD/PDEase" evidence="2">
    <location>
        <begin position="253"/>
        <end position="375"/>
    </location>
</feature>
<dbReference type="RefSeq" id="WP_346183729.1">
    <property type="nucleotide sequence ID" value="NZ_BAABCE010000010.1"/>
</dbReference>
<protein>
    <submittedName>
        <fullName evidence="3">Metal-dependent phosphohydrolase</fullName>
    </submittedName>
</protein>
<proteinExistence type="predicted"/>
<dbReference type="SUPFAM" id="SSF109604">
    <property type="entry name" value="HD-domain/PDEase-like"/>
    <property type="match status" value="1"/>
</dbReference>
<feature type="transmembrane region" description="Helical" evidence="1">
    <location>
        <begin position="147"/>
        <end position="169"/>
    </location>
</feature>
<dbReference type="EMBL" id="BAABCE010000010">
    <property type="protein sequence ID" value="GAA3562993.1"/>
    <property type="molecule type" value="Genomic_DNA"/>
</dbReference>
<keyword evidence="1" id="KW-1133">Transmembrane helix</keyword>
<organism evidence="3 4">
    <name type="scientific">Streptomyces osmaniensis</name>
    <dbReference type="NCBI Taxonomy" id="593134"/>
    <lineage>
        <taxon>Bacteria</taxon>
        <taxon>Bacillati</taxon>
        <taxon>Actinomycetota</taxon>
        <taxon>Actinomycetes</taxon>
        <taxon>Kitasatosporales</taxon>
        <taxon>Streptomycetaceae</taxon>
        <taxon>Streptomyces</taxon>
    </lineage>
</organism>
<feature type="transmembrane region" description="Helical" evidence="1">
    <location>
        <begin position="190"/>
        <end position="215"/>
    </location>
</feature>
<dbReference type="PROSITE" id="PS51257">
    <property type="entry name" value="PROKAR_LIPOPROTEIN"/>
    <property type="match status" value="1"/>
</dbReference>
<evidence type="ECO:0000259" key="2">
    <source>
        <dbReference type="SMART" id="SM00471"/>
    </source>
</evidence>
<dbReference type="InterPro" id="IPR006674">
    <property type="entry name" value="HD_domain"/>
</dbReference>
<keyword evidence="1" id="KW-0812">Transmembrane</keyword>
<accession>A0ABP6X841</accession>
<dbReference type="PANTHER" id="PTHR45228">
    <property type="entry name" value="CYCLIC DI-GMP PHOSPHODIESTERASE TM_0186-RELATED"/>
    <property type="match status" value="1"/>
</dbReference>
<gene>
    <name evidence="3" type="ORF">GCM10022295_51600</name>
</gene>
<keyword evidence="1" id="KW-0472">Membrane</keyword>
<dbReference type="InterPro" id="IPR003607">
    <property type="entry name" value="HD/PDEase_dom"/>
</dbReference>
<dbReference type="SMART" id="SM00471">
    <property type="entry name" value="HDc"/>
    <property type="match status" value="1"/>
</dbReference>
<feature type="transmembrane region" description="Helical" evidence="1">
    <location>
        <begin position="117"/>
        <end position="135"/>
    </location>
</feature>
<dbReference type="Proteomes" id="UP001500707">
    <property type="component" value="Unassembled WGS sequence"/>
</dbReference>
<evidence type="ECO:0000256" key="1">
    <source>
        <dbReference type="SAM" id="Phobius"/>
    </source>
</evidence>
<comment type="caution">
    <text evidence="3">The sequence shown here is derived from an EMBL/GenBank/DDBJ whole genome shotgun (WGS) entry which is preliminary data.</text>
</comment>
<dbReference type="Gene3D" id="1.10.3210.10">
    <property type="entry name" value="Hypothetical protein af1432"/>
    <property type="match status" value="1"/>
</dbReference>
<dbReference type="InterPro" id="IPR052020">
    <property type="entry name" value="Cyclic_di-GMP/3'3'-cGAMP_PDE"/>
</dbReference>
<reference evidence="4" key="1">
    <citation type="journal article" date="2019" name="Int. J. Syst. Evol. Microbiol.">
        <title>The Global Catalogue of Microorganisms (GCM) 10K type strain sequencing project: providing services to taxonomists for standard genome sequencing and annotation.</title>
        <authorList>
            <consortium name="The Broad Institute Genomics Platform"/>
            <consortium name="The Broad Institute Genome Sequencing Center for Infectious Disease"/>
            <person name="Wu L."/>
            <person name="Ma J."/>
        </authorList>
    </citation>
    <scope>NUCLEOTIDE SEQUENCE [LARGE SCALE GENOMIC DNA]</scope>
    <source>
        <strain evidence="4">JCM 17656</strain>
    </source>
</reference>
<evidence type="ECO:0000313" key="4">
    <source>
        <dbReference type="Proteomes" id="UP001500707"/>
    </source>
</evidence>
<dbReference type="CDD" id="cd00077">
    <property type="entry name" value="HDc"/>
    <property type="match status" value="1"/>
</dbReference>
<feature type="transmembrane region" description="Helical" evidence="1">
    <location>
        <begin position="87"/>
        <end position="105"/>
    </location>
</feature>
<evidence type="ECO:0000313" key="3">
    <source>
        <dbReference type="EMBL" id="GAA3562993.1"/>
    </source>
</evidence>
<sequence>MSGPRPPALLTAVHGSAALLATGCLLGMLGSGLVDRGTALAFGALVTLGELTRWTGAEGREAAPLGAAAALSYALLGESGGEPTGHGLAQVVGVVLAASLLGSVPHIARGRPVLDHLARRMLTVGFAAACFQPLFNQGTFHGWGTSYALLLLAVLTLTALCDAVLAAALAHARTRWPFGPLLRDELRATLGVGSAVCATGAVMALAVAVVGLWALPVFSLPLLLTQMSVRRYAAVRATYRQTIASLARATEIAGYTPAGHARRVAALSREVGRELGLSEAELTVLEYAALMHDIGQLSLVDPVPAGATAVLPVEEQRRIALLGGAVVRQTGVSPQVATIVERLADPGPEQPVAARIVRAVNAYEEKSRDAGPDGPLRALEELRLGTAGDYSPEVVGSLAMVLSRDCLTRPGAG</sequence>
<dbReference type="Pfam" id="PF01966">
    <property type="entry name" value="HD"/>
    <property type="match status" value="1"/>
</dbReference>